<dbReference type="PROSITE" id="PS50887">
    <property type="entry name" value="GGDEF"/>
    <property type="match status" value="1"/>
</dbReference>
<evidence type="ECO:0000256" key="3">
    <source>
        <dbReference type="PROSITE-ProRule" id="PRU00169"/>
    </source>
</evidence>
<dbReference type="Pfam" id="PF00072">
    <property type="entry name" value="Response_reg"/>
    <property type="match status" value="1"/>
</dbReference>
<dbReference type="GO" id="GO:0005886">
    <property type="term" value="C:plasma membrane"/>
    <property type="evidence" value="ECO:0007669"/>
    <property type="project" value="TreeGrafter"/>
</dbReference>
<dbReference type="InterPro" id="IPR050469">
    <property type="entry name" value="Diguanylate_Cyclase"/>
</dbReference>
<evidence type="ECO:0000256" key="1">
    <source>
        <dbReference type="ARBA" id="ARBA00012528"/>
    </source>
</evidence>
<reference evidence="6" key="1">
    <citation type="journal article" name="DNA Res.">
        <title>The physiological potential of anammox bacteria as revealed by their core genome structure.</title>
        <authorList>
            <person name="Okubo T."/>
            <person name="Toyoda A."/>
            <person name="Fukuhara K."/>
            <person name="Uchiyama I."/>
            <person name="Harigaya Y."/>
            <person name="Kuroiwa M."/>
            <person name="Suzuki T."/>
            <person name="Murakami Y."/>
            <person name="Suwa Y."/>
            <person name="Takami H."/>
        </authorList>
    </citation>
    <scope>NUCLEOTIDE SEQUENCE</scope>
    <source>
        <strain evidence="6">317325-3</strain>
    </source>
</reference>
<dbReference type="SUPFAM" id="SSF52172">
    <property type="entry name" value="CheY-like"/>
    <property type="match status" value="1"/>
</dbReference>
<dbReference type="Proteomes" id="UP000662914">
    <property type="component" value="Chromosome"/>
</dbReference>
<evidence type="ECO:0000256" key="2">
    <source>
        <dbReference type="ARBA" id="ARBA00034247"/>
    </source>
</evidence>
<dbReference type="EC" id="2.7.7.65" evidence="1"/>
<comment type="catalytic activity">
    <reaction evidence="2">
        <text>2 GTP = 3',3'-c-di-GMP + 2 diphosphate</text>
        <dbReference type="Rhea" id="RHEA:24898"/>
        <dbReference type="ChEBI" id="CHEBI:33019"/>
        <dbReference type="ChEBI" id="CHEBI:37565"/>
        <dbReference type="ChEBI" id="CHEBI:58805"/>
        <dbReference type="EC" id="2.7.7.65"/>
    </reaction>
</comment>
<dbReference type="GO" id="GO:0000160">
    <property type="term" value="P:phosphorelay signal transduction system"/>
    <property type="evidence" value="ECO:0007669"/>
    <property type="project" value="InterPro"/>
</dbReference>
<dbReference type="NCBIfam" id="TIGR00254">
    <property type="entry name" value="GGDEF"/>
    <property type="match status" value="1"/>
</dbReference>
<dbReference type="InterPro" id="IPR011006">
    <property type="entry name" value="CheY-like_superfamily"/>
</dbReference>
<dbReference type="AlphaFoldDB" id="A0A809QW96"/>
<dbReference type="SUPFAM" id="SSF55073">
    <property type="entry name" value="Nucleotide cyclase"/>
    <property type="match status" value="1"/>
</dbReference>
<gene>
    <name evidence="6" type="ORF">DSYM_04090</name>
</gene>
<dbReference type="Pfam" id="PF00990">
    <property type="entry name" value="GGDEF"/>
    <property type="match status" value="1"/>
</dbReference>
<dbReference type="Gene3D" id="3.40.50.2300">
    <property type="match status" value="1"/>
</dbReference>
<name>A0A809QW96_9PROT</name>
<dbReference type="InterPro" id="IPR001789">
    <property type="entry name" value="Sig_transdc_resp-reg_receiver"/>
</dbReference>
<keyword evidence="3" id="KW-0597">Phosphoprotein</keyword>
<evidence type="ECO:0000313" key="6">
    <source>
        <dbReference type="EMBL" id="BBO19710.1"/>
    </source>
</evidence>
<evidence type="ECO:0000313" key="7">
    <source>
        <dbReference type="Proteomes" id="UP000662914"/>
    </source>
</evidence>
<dbReference type="InterPro" id="IPR043128">
    <property type="entry name" value="Rev_trsase/Diguanyl_cyclase"/>
</dbReference>
<dbReference type="Gene3D" id="3.30.70.270">
    <property type="match status" value="1"/>
</dbReference>
<dbReference type="GO" id="GO:0043709">
    <property type="term" value="P:cell adhesion involved in single-species biofilm formation"/>
    <property type="evidence" value="ECO:0007669"/>
    <property type="project" value="TreeGrafter"/>
</dbReference>
<protein>
    <recommendedName>
        <fullName evidence="1">diguanylate cyclase</fullName>
        <ecNumber evidence="1">2.7.7.65</ecNumber>
    </recommendedName>
</protein>
<dbReference type="FunFam" id="3.30.70.270:FF:000001">
    <property type="entry name" value="Diguanylate cyclase domain protein"/>
    <property type="match status" value="1"/>
</dbReference>
<feature type="domain" description="GGDEF" evidence="5">
    <location>
        <begin position="415"/>
        <end position="547"/>
    </location>
</feature>
<dbReference type="PANTHER" id="PTHR45138">
    <property type="entry name" value="REGULATORY COMPONENTS OF SENSORY TRANSDUCTION SYSTEM"/>
    <property type="match status" value="1"/>
</dbReference>
<sequence length="552" mass="60845">MKSETTVFQSPEQRSLDACLRSLQTRWQEYGEKGSFERFVEFTLALDNLAEQLNRRQLPGLLRLCEGLENAVPALFGDEHTHPVSAQDMAALQRQIDTLLHTVEMALAPPAGAEEEHRRQTTALPHAGAEWARPRAIWLVAEEHHAWVPGLAEQLGFFGFRVVRLGWRDAPPQDASPLVALLIPPAGGYGQDEVQAIQRLRGEHPTSQLFCLSVPKSLETTVALMRAGADAAIQAEQEVFTVLGRILDLLQSREQDPYRVLVVEDSPTAVAMIQRSLSQHGIDSQPIGNPQQLLSAAEQYRPDLVLMDMYMPHCTGVEATRVLRQLTAYQALPVVYLSSETDMGMQVEALRLGGDQFLTKPCNPVLLAAVVKTKIERYREMQRHSQHDSLTGLLNHSAAKGRLNQLVQSLQAAEESLCVAMLDIDHFKAINDTYGHPVGDQVIRSLAWLLKGRLRASDIIGRYGGEEFMVVLRSAGLDEAEAVLDCIRADFATLPHAHAGGALRATFSAGIACFPAWKTGNDLTHAADGALLEAKRLGRNRIARARQADSAR</sequence>
<accession>A0A809QW96</accession>
<dbReference type="InterPro" id="IPR000160">
    <property type="entry name" value="GGDEF_dom"/>
</dbReference>
<dbReference type="GO" id="GO:1902201">
    <property type="term" value="P:negative regulation of bacterial-type flagellum-dependent cell motility"/>
    <property type="evidence" value="ECO:0007669"/>
    <property type="project" value="TreeGrafter"/>
</dbReference>
<dbReference type="GO" id="GO:0052621">
    <property type="term" value="F:diguanylate cyclase activity"/>
    <property type="evidence" value="ECO:0007669"/>
    <property type="project" value="UniProtKB-EC"/>
</dbReference>
<feature type="domain" description="Response regulatory" evidence="4">
    <location>
        <begin position="259"/>
        <end position="375"/>
    </location>
</feature>
<evidence type="ECO:0000259" key="4">
    <source>
        <dbReference type="PROSITE" id="PS50110"/>
    </source>
</evidence>
<dbReference type="PANTHER" id="PTHR45138:SF9">
    <property type="entry name" value="DIGUANYLATE CYCLASE DGCM-RELATED"/>
    <property type="match status" value="1"/>
</dbReference>
<dbReference type="EMBL" id="AP021857">
    <property type="protein sequence ID" value="BBO19710.1"/>
    <property type="molecule type" value="Genomic_DNA"/>
</dbReference>
<dbReference type="KEGG" id="ddz:DSYM_04090"/>
<dbReference type="SMART" id="SM00267">
    <property type="entry name" value="GGDEF"/>
    <property type="match status" value="1"/>
</dbReference>
<proteinExistence type="predicted"/>
<dbReference type="SMART" id="SM00448">
    <property type="entry name" value="REC"/>
    <property type="match status" value="1"/>
</dbReference>
<dbReference type="InterPro" id="IPR029787">
    <property type="entry name" value="Nucleotide_cyclase"/>
</dbReference>
<evidence type="ECO:0000259" key="5">
    <source>
        <dbReference type="PROSITE" id="PS50887"/>
    </source>
</evidence>
<dbReference type="PROSITE" id="PS50110">
    <property type="entry name" value="RESPONSE_REGULATORY"/>
    <property type="match status" value="1"/>
</dbReference>
<organism evidence="6 7">
    <name type="scientific">Candidatus Desulfobacillus denitrificans</name>
    <dbReference type="NCBI Taxonomy" id="2608985"/>
    <lineage>
        <taxon>Bacteria</taxon>
        <taxon>Pseudomonadati</taxon>
        <taxon>Pseudomonadota</taxon>
        <taxon>Betaproteobacteria</taxon>
        <taxon>Candidatus Desulfobacillus</taxon>
    </lineage>
</organism>
<dbReference type="CDD" id="cd01949">
    <property type="entry name" value="GGDEF"/>
    <property type="match status" value="1"/>
</dbReference>
<feature type="modified residue" description="4-aspartylphosphate" evidence="3">
    <location>
        <position position="308"/>
    </location>
</feature>